<evidence type="ECO:0000313" key="1">
    <source>
        <dbReference type="EMBL" id="KAJ1898231.1"/>
    </source>
</evidence>
<gene>
    <name evidence="1" type="primary">AIP1_1</name>
    <name evidence="1" type="ORF">LPJ66_002888</name>
</gene>
<comment type="caution">
    <text evidence="1">The sequence shown here is derived from an EMBL/GenBank/DDBJ whole genome shotgun (WGS) entry which is preliminary data.</text>
</comment>
<dbReference type="Proteomes" id="UP001150581">
    <property type="component" value="Unassembled WGS sequence"/>
</dbReference>
<accession>A0ACC1IP91</accession>
<organism evidence="1 2">
    <name type="scientific">Kickxella alabastrina</name>
    <dbReference type="NCBI Taxonomy" id="61397"/>
    <lineage>
        <taxon>Eukaryota</taxon>
        <taxon>Fungi</taxon>
        <taxon>Fungi incertae sedis</taxon>
        <taxon>Zoopagomycota</taxon>
        <taxon>Kickxellomycotina</taxon>
        <taxon>Kickxellomycetes</taxon>
        <taxon>Kickxellales</taxon>
        <taxon>Kickxellaceae</taxon>
        <taxon>Kickxella</taxon>
    </lineage>
</organism>
<reference evidence="1" key="1">
    <citation type="submission" date="2022-07" db="EMBL/GenBank/DDBJ databases">
        <title>Phylogenomic reconstructions and comparative analyses of Kickxellomycotina fungi.</title>
        <authorList>
            <person name="Reynolds N.K."/>
            <person name="Stajich J.E."/>
            <person name="Barry K."/>
            <person name="Grigoriev I.V."/>
            <person name="Crous P."/>
            <person name="Smith M.E."/>
        </authorList>
    </citation>
    <scope>NUCLEOTIDE SEQUENCE</scope>
    <source>
        <strain evidence="1">Benny 63K</strain>
    </source>
</reference>
<proteinExistence type="predicted"/>
<evidence type="ECO:0000313" key="2">
    <source>
        <dbReference type="Proteomes" id="UP001150581"/>
    </source>
</evidence>
<sequence length="623" mass="66576">MSYTEKEYFAPAPTTIRGQPVRLSASPQNDLFAYASGKTIIIRSLADPSKSSEYTGHTQATTMARFSSSGYYIASGDAQGNVRIWDAKTHTLKSQFRPISDRINDLGWDHESQRVMAVGDGKTNFGHVFLYDSGNTVGCIEGHSRRINACALRQRRPFRAVTCADDGKCVFYFGAPYKYNRALTEHKGFVHDVRYSPDDEMFVSVGADRCIFLYDGKTGDPIRQVAKTDKEGAHTGSIFAVAWSPDAKMLVTSAADRTCKFWDVAADALIGTVRMGDEVGDQQVGNLWAGEHIISLSLSGNINKLQVGADAPVQVITGHQKTITAAVLTAEKVLYTGSYDGKLCTWDFSKDQACGSAVVVAGSTGGARLDAAATDASSGVVALGFMDNSLRLASDSKITASVALPAEPRSLAMVSLELTLAVLLNDTLVAIASDGEQQQQQQQCAGILIPDSQSAPKAVAHSNGLIAVGFHDGTVRTYTLSQNNNGNTGSMLQLLPTGTFIEGHSREITVLEFSPQDGAHLASGDAGGKIFVSRAKDGALVTARWGSHTARIYGIAWSPSGLHAASASLDGHLIIWSIERPLKNIQLRNAHLGGATSVHYLSDTQVVSTGTDGGVKVWEITNY</sequence>
<name>A0ACC1IP91_9FUNG</name>
<protein>
    <submittedName>
        <fullName evidence="1">WD40 repeat-like protein</fullName>
    </submittedName>
</protein>
<keyword evidence="2" id="KW-1185">Reference proteome</keyword>
<dbReference type="EMBL" id="JANBPG010000256">
    <property type="protein sequence ID" value="KAJ1898231.1"/>
    <property type="molecule type" value="Genomic_DNA"/>
</dbReference>